<name>A0A0F7U4Q6_NEOCL</name>
<organism evidence="2">
    <name type="scientific">Neospora caninum (strain Liverpool)</name>
    <dbReference type="NCBI Taxonomy" id="572307"/>
    <lineage>
        <taxon>Eukaryota</taxon>
        <taxon>Sar</taxon>
        <taxon>Alveolata</taxon>
        <taxon>Apicomplexa</taxon>
        <taxon>Conoidasida</taxon>
        <taxon>Coccidia</taxon>
        <taxon>Eucoccidiorida</taxon>
        <taxon>Eimeriorina</taxon>
        <taxon>Sarcocystidae</taxon>
        <taxon>Neospora</taxon>
    </lineage>
</organism>
<dbReference type="EMBL" id="LN714476">
    <property type="protein sequence ID" value="CEL64748.1"/>
    <property type="molecule type" value="Genomic_DNA"/>
</dbReference>
<feature type="compositionally biased region" description="Acidic residues" evidence="1">
    <location>
        <begin position="96"/>
        <end position="111"/>
    </location>
</feature>
<dbReference type="AlphaFoldDB" id="A0A0F7U4Q6"/>
<gene>
    <name evidence="2" type="ORF">BN1204_006280</name>
</gene>
<feature type="compositionally biased region" description="Basic and acidic residues" evidence="1">
    <location>
        <begin position="714"/>
        <end position="728"/>
    </location>
</feature>
<sequence length="843" mass="92902">MGDPAGSGWGRRMPAPSPASPAEGGRLLVEPCGASAQGHIVKGNLRVRGNLDMSADYEQNEVFVDRTVAVQGLPETVSEAGVRSGGPAGGRAPEPAETDEGLEEIDEEEEDGAPRSLQKSFRVKNKVTVEGRMLCDAASRKQTPFGAQRRKRFFSTDEGLRWSRNRGARLRAEQDSKFVASFTQDGELLVNARSVEYDPAAQIRRNAARRLLRSEYADQVPGSISGRLLIPYLNADVRELLRVSEFCDGEGWRVLEEIRRLLVLRKGRLTLSSDRNAFASRRCLAFLAKMKRNAEAHAKKIVRQGPTARFASVETPGAPDERGDRLGNRPLLTVSLHSGRVNSPARPAPRGGRDEAWEQRAALIKDIRRSFSLASTYSTKGRKQPAVYIQLAALKPAIVMSCLSPDEVAMTLLEVFQSLWLKFVDYSLRRRVRVSTAALVLDFSSLTEADLSAGGSHFLLSVLGDVVRAFTPLLIKKVVFYNSVRAGEYLWDALRPAIEHSCFFTFCPSDDDLASEIEGERTMIYHTTGLANDLSLLTNFCPLYALYGPPMPTPERLFPLRPSFLAPSLDLPRPARRPIAVAWAQILDLLAGARVRLTDAADTETNCRGEAALQRRLAQTKATAQALESLRAAEAAGSDEATETLLRGDQMIKKICDEEATQFWRGMSAFHDMLIDLARRTREAETGEDGQGDLNIDQVDRLDPDGHLGPSEQSLRHEQAADDDDDRSHAERVFERIFNSQHVLEETVQQIGEPFEDAWENSVQDAFDASVKDIREKYLPLSSSLASSSACSSPPLARPFPVPLNRVCRRQVSVQTAAEPALLGWQPAVTWDSQVLGSSGAKA</sequence>
<proteinExistence type="predicted"/>
<protein>
    <recommendedName>
        <fullName evidence="3">CRAL-TRIO domain-containing protein</fullName>
    </recommendedName>
</protein>
<accession>A0A0F7U4Q6</accession>
<evidence type="ECO:0008006" key="3">
    <source>
        <dbReference type="Google" id="ProtNLM"/>
    </source>
</evidence>
<evidence type="ECO:0000313" key="2">
    <source>
        <dbReference type="EMBL" id="CEL64748.1"/>
    </source>
</evidence>
<feature type="region of interest" description="Disordered" evidence="1">
    <location>
        <begin position="1"/>
        <end position="26"/>
    </location>
</feature>
<reference evidence="2" key="1">
    <citation type="journal article" date="2015" name="PLoS ONE">
        <title>Comprehensive Evaluation of Toxoplasma gondii VEG and Neospora caninum LIV Genomes with Tachyzoite Stage Transcriptome and Proteome Defines Novel Transcript Features.</title>
        <authorList>
            <person name="Ramaprasad A."/>
            <person name="Mourier T."/>
            <person name="Naeem R."/>
            <person name="Malas T.B."/>
            <person name="Moussa E."/>
            <person name="Panigrahi A."/>
            <person name="Vermont S.J."/>
            <person name="Otto T.D."/>
            <person name="Wastling J."/>
            <person name="Pain A."/>
        </authorList>
    </citation>
    <scope>NUCLEOTIDE SEQUENCE</scope>
    <source>
        <strain evidence="2">Liverpool</strain>
    </source>
</reference>
<feature type="region of interest" description="Disordered" evidence="1">
    <location>
        <begin position="75"/>
        <end position="117"/>
    </location>
</feature>
<evidence type="ECO:0000256" key="1">
    <source>
        <dbReference type="SAM" id="MobiDB-lite"/>
    </source>
</evidence>
<feature type="region of interest" description="Disordered" evidence="1">
    <location>
        <begin position="682"/>
        <end position="728"/>
    </location>
</feature>